<sequence>MYTDSDFRALDTMLNNARRVSRELNSVLAEIGLREDSWRAMHTLTARPGMLMSEIAEALTVSNATVTRLVNDLADQGSVFRKPGPDDGRSVVVHLSRQGKLRLARANDLIQSRLSFVPTAPSAHAMSKQ</sequence>
<dbReference type="InterPro" id="IPR036388">
    <property type="entry name" value="WH-like_DNA-bd_sf"/>
</dbReference>
<evidence type="ECO:0000259" key="1">
    <source>
        <dbReference type="PROSITE" id="PS50995"/>
    </source>
</evidence>
<name>A0A917FU72_9NOCA</name>
<dbReference type="AlphaFoldDB" id="A0A917FU72"/>
<evidence type="ECO:0000313" key="3">
    <source>
        <dbReference type="Proteomes" id="UP000654257"/>
    </source>
</evidence>
<feature type="domain" description="HTH marR-type" evidence="1">
    <location>
        <begin position="6"/>
        <end position="129"/>
    </location>
</feature>
<dbReference type="PANTHER" id="PTHR33164:SF43">
    <property type="entry name" value="HTH-TYPE TRANSCRIPTIONAL REPRESSOR YETL"/>
    <property type="match status" value="1"/>
</dbReference>
<dbReference type="PROSITE" id="PS50995">
    <property type="entry name" value="HTH_MARR_2"/>
    <property type="match status" value="1"/>
</dbReference>
<dbReference type="Gene3D" id="1.10.10.10">
    <property type="entry name" value="Winged helix-like DNA-binding domain superfamily/Winged helix DNA-binding domain"/>
    <property type="match status" value="1"/>
</dbReference>
<organism evidence="2 3">
    <name type="scientific">Rhodococcoides trifolii</name>
    <dbReference type="NCBI Taxonomy" id="908250"/>
    <lineage>
        <taxon>Bacteria</taxon>
        <taxon>Bacillati</taxon>
        <taxon>Actinomycetota</taxon>
        <taxon>Actinomycetes</taxon>
        <taxon>Mycobacteriales</taxon>
        <taxon>Nocardiaceae</taxon>
        <taxon>Rhodococcoides</taxon>
    </lineage>
</organism>
<accession>A0A917FU72</accession>
<evidence type="ECO:0000313" key="2">
    <source>
        <dbReference type="EMBL" id="GGG03271.1"/>
    </source>
</evidence>
<gene>
    <name evidence="2" type="ORF">GCM10007304_16680</name>
</gene>
<dbReference type="Proteomes" id="UP000654257">
    <property type="component" value="Unassembled WGS sequence"/>
</dbReference>
<dbReference type="GO" id="GO:0003700">
    <property type="term" value="F:DNA-binding transcription factor activity"/>
    <property type="evidence" value="ECO:0007669"/>
    <property type="project" value="InterPro"/>
</dbReference>
<comment type="caution">
    <text evidence="2">The sequence shown here is derived from an EMBL/GenBank/DDBJ whole genome shotgun (WGS) entry which is preliminary data.</text>
</comment>
<dbReference type="InterPro" id="IPR000835">
    <property type="entry name" value="HTH_MarR-typ"/>
</dbReference>
<dbReference type="SMART" id="SM00347">
    <property type="entry name" value="HTH_MARR"/>
    <property type="match status" value="1"/>
</dbReference>
<dbReference type="InterPro" id="IPR036390">
    <property type="entry name" value="WH_DNA-bd_sf"/>
</dbReference>
<dbReference type="PANTHER" id="PTHR33164">
    <property type="entry name" value="TRANSCRIPTIONAL REGULATOR, MARR FAMILY"/>
    <property type="match status" value="1"/>
</dbReference>
<dbReference type="EMBL" id="BMCU01000002">
    <property type="protein sequence ID" value="GGG03271.1"/>
    <property type="molecule type" value="Genomic_DNA"/>
</dbReference>
<dbReference type="RefSeq" id="WP_188544356.1">
    <property type="nucleotide sequence ID" value="NZ_BMCU01000002.1"/>
</dbReference>
<reference evidence="2" key="1">
    <citation type="journal article" date="2014" name="Int. J. Syst. Evol. Microbiol.">
        <title>Complete genome sequence of Corynebacterium casei LMG S-19264T (=DSM 44701T), isolated from a smear-ripened cheese.</title>
        <authorList>
            <consortium name="US DOE Joint Genome Institute (JGI-PGF)"/>
            <person name="Walter F."/>
            <person name="Albersmeier A."/>
            <person name="Kalinowski J."/>
            <person name="Ruckert C."/>
        </authorList>
    </citation>
    <scope>NUCLEOTIDE SEQUENCE</scope>
    <source>
        <strain evidence="2">CCM 7905</strain>
    </source>
</reference>
<proteinExistence type="predicted"/>
<dbReference type="GO" id="GO:0006950">
    <property type="term" value="P:response to stress"/>
    <property type="evidence" value="ECO:0007669"/>
    <property type="project" value="TreeGrafter"/>
</dbReference>
<keyword evidence="3" id="KW-1185">Reference proteome</keyword>
<reference evidence="2" key="2">
    <citation type="submission" date="2020-09" db="EMBL/GenBank/DDBJ databases">
        <authorList>
            <person name="Sun Q."/>
            <person name="Sedlacek I."/>
        </authorList>
    </citation>
    <scope>NUCLEOTIDE SEQUENCE</scope>
    <source>
        <strain evidence="2">CCM 7905</strain>
    </source>
</reference>
<dbReference type="SUPFAM" id="SSF46785">
    <property type="entry name" value="Winged helix' DNA-binding domain"/>
    <property type="match status" value="1"/>
</dbReference>
<dbReference type="InterPro" id="IPR039422">
    <property type="entry name" value="MarR/SlyA-like"/>
</dbReference>
<protein>
    <recommendedName>
        <fullName evidence="1">HTH marR-type domain-containing protein</fullName>
    </recommendedName>
</protein>
<dbReference type="Pfam" id="PF12802">
    <property type="entry name" value="MarR_2"/>
    <property type="match status" value="1"/>
</dbReference>